<organism evidence="3 4">
    <name type="scientific">Tautonia sociabilis</name>
    <dbReference type="NCBI Taxonomy" id="2080755"/>
    <lineage>
        <taxon>Bacteria</taxon>
        <taxon>Pseudomonadati</taxon>
        <taxon>Planctomycetota</taxon>
        <taxon>Planctomycetia</taxon>
        <taxon>Isosphaerales</taxon>
        <taxon>Isosphaeraceae</taxon>
        <taxon>Tautonia</taxon>
    </lineage>
</organism>
<dbReference type="Proteomes" id="UP000280296">
    <property type="component" value="Unassembled WGS sequence"/>
</dbReference>
<dbReference type="PANTHER" id="PTHR43752:SF2">
    <property type="entry name" value="BNR_ASP-BOX REPEAT FAMILY PROTEIN"/>
    <property type="match status" value="1"/>
</dbReference>
<dbReference type="InterPro" id="IPR011040">
    <property type="entry name" value="Sialidase"/>
</dbReference>
<keyword evidence="1" id="KW-0732">Signal</keyword>
<name>A0A432MEV8_9BACT</name>
<dbReference type="OrthoDB" id="41724at2"/>
<comment type="caution">
    <text evidence="3">The sequence shown here is derived from an EMBL/GenBank/DDBJ whole genome shotgun (WGS) entry which is preliminary data.</text>
</comment>
<reference evidence="3 4" key="1">
    <citation type="submission" date="2018-12" db="EMBL/GenBank/DDBJ databases">
        <authorList>
            <person name="Toschakov S.V."/>
        </authorList>
    </citation>
    <scope>NUCLEOTIDE SEQUENCE [LARGE SCALE GENOMIC DNA]</scope>
    <source>
        <strain evidence="3 4">GM2012</strain>
    </source>
</reference>
<evidence type="ECO:0000256" key="1">
    <source>
        <dbReference type="SAM" id="SignalP"/>
    </source>
</evidence>
<feature type="signal peptide" evidence="1">
    <location>
        <begin position="1"/>
        <end position="24"/>
    </location>
</feature>
<dbReference type="AlphaFoldDB" id="A0A432MEV8"/>
<dbReference type="EMBL" id="RYZH01000051">
    <property type="protein sequence ID" value="RUL84216.1"/>
    <property type="molecule type" value="Genomic_DNA"/>
</dbReference>
<dbReference type="PANTHER" id="PTHR43752">
    <property type="entry name" value="BNR/ASP-BOX REPEAT FAMILY PROTEIN"/>
    <property type="match status" value="1"/>
</dbReference>
<dbReference type="Pfam" id="PF13088">
    <property type="entry name" value="BNR_2"/>
    <property type="match status" value="1"/>
</dbReference>
<dbReference type="InterPro" id="IPR036278">
    <property type="entry name" value="Sialidase_sf"/>
</dbReference>
<feature type="chain" id="PRO_5019394322" evidence="1">
    <location>
        <begin position="25"/>
        <end position="410"/>
    </location>
</feature>
<dbReference type="Gene3D" id="2.120.10.10">
    <property type="match status" value="2"/>
</dbReference>
<dbReference type="RefSeq" id="WP_126727372.1">
    <property type="nucleotide sequence ID" value="NZ_RYZH01000051.1"/>
</dbReference>
<dbReference type="CDD" id="cd15482">
    <property type="entry name" value="Sialidase_non-viral"/>
    <property type="match status" value="1"/>
</dbReference>
<keyword evidence="4" id="KW-1185">Reference proteome</keyword>
<sequence length="410" mass="44871">MRRSVSLRLLVIAGAWLAPPLARSAEGDDAPRLSIEDVFPPDPIQTHAPSIVECRDGGLLASWYGDREGSEDDSAIFGARRAPGADRWTEPFLLADTPGFPDGNTSMAVAPDGRLWLFWPTIIGGSWESCLLNVRVSSDFDGSGPPSWEREGVLLLRPADFRDEALALLGDRDLRPPRGAIVGPGGQREKLADPLYQRLGWANRCKPTFLPGGRIVLPLYSDTFSISIMAISDDGGASWRASRPLLGFGNIQPTVLRRDDGSLVAYMRENGPIDRIRVAESQDGGETWGPIGETELPNPGSGIDAVRLASGRWLLVYNDDATSRARLAVSVSDDEGRSWSPPRFLERHEAGRYQYPAVIQARDGTIHVIYSCFIAAEPGDPGFDPEARNQFIARTIRHASFPESWALTRD</sequence>
<dbReference type="SUPFAM" id="SSF50939">
    <property type="entry name" value="Sialidases"/>
    <property type="match status" value="1"/>
</dbReference>
<accession>A0A432MEV8</accession>
<evidence type="ECO:0000313" key="4">
    <source>
        <dbReference type="Proteomes" id="UP000280296"/>
    </source>
</evidence>
<protein>
    <submittedName>
        <fullName evidence="3">Neuraminidase (Sialidase)-like protein</fullName>
    </submittedName>
</protein>
<reference evidence="3 4" key="2">
    <citation type="submission" date="2019-01" db="EMBL/GenBank/DDBJ databases">
        <title>Tautonia sociabilis, a novel thermotolerant planctomycete of Isosphaeraceae family, isolated from a 4000 m deep subterranean habitat.</title>
        <authorList>
            <person name="Kovaleva O.L."/>
            <person name="Elcheninov A.G."/>
            <person name="Van Heerden E."/>
            <person name="Toshchakov S.V."/>
            <person name="Novikov A."/>
            <person name="Bonch-Osmolovskaya E.A."/>
            <person name="Kublanov I.V."/>
        </authorList>
    </citation>
    <scope>NUCLEOTIDE SEQUENCE [LARGE SCALE GENOMIC DNA]</scope>
    <source>
        <strain evidence="3 4">GM2012</strain>
    </source>
</reference>
<proteinExistence type="predicted"/>
<evidence type="ECO:0000259" key="2">
    <source>
        <dbReference type="Pfam" id="PF13088"/>
    </source>
</evidence>
<feature type="domain" description="Sialidase" evidence="2">
    <location>
        <begin position="204"/>
        <end position="368"/>
    </location>
</feature>
<evidence type="ECO:0000313" key="3">
    <source>
        <dbReference type="EMBL" id="RUL84216.1"/>
    </source>
</evidence>
<gene>
    <name evidence="3" type="ORF">TsocGM_20720</name>
</gene>